<comment type="pathway">
    <text evidence="1">Phospholipid metabolism; phosphatidylethanolamine biosynthesis; phosphatidylethanolamine from ethanolamine: step 1/3.</text>
</comment>
<gene>
    <name evidence="4" type="ORF">MCOM1403_LOCUS11188</name>
</gene>
<organism evidence="4">
    <name type="scientific">Micromonas pusilla</name>
    <name type="common">Picoplanktonic green alga</name>
    <name type="synonym">Chromulina pusilla</name>
    <dbReference type="NCBI Taxonomy" id="38833"/>
    <lineage>
        <taxon>Eukaryota</taxon>
        <taxon>Viridiplantae</taxon>
        <taxon>Chlorophyta</taxon>
        <taxon>Mamiellophyceae</taxon>
        <taxon>Mamiellales</taxon>
        <taxon>Mamiellaceae</taxon>
        <taxon>Micromonas</taxon>
    </lineage>
</organism>
<dbReference type="SUPFAM" id="SSF56112">
    <property type="entry name" value="Protein kinase-like (PK-like)"/>
    <property type="match status" value="1"/>
</dbReference>
<evidence type="ECO:0000313" key="4">
    <source>
        <dbReference type="EMBL" id="CAD8525129.1"/>
    </source>
</evidence>
<dbReference type="Pfam" id="PF01633">
    <property type="entry name" value="Choline_kinase"/>
    <property type="match status" value="1"/>
</dbReference>
<name>A0A7S0IL71_MICPS</name>
<evidence type="ECO:0000256" key="2">
    <source>
        <dbReference type="ARBA" id="ARBA00038211"/>
    </source>
</evidence>
<dbReference type="EMBL" id="HBEQ01013895">
    <property type="protein sequence ID" value="CAD8525129.1"/>
    <property type="molecule type" value="Transcribed_RNA"/>
</dbReference>
<dbReference type="EC" id="2.7.1.82" evidence="3"/>
<reference evidence="4" key="1">
    <citation type="submission" date="2021-01" db="EMBL/GenBank/DDBJ databases">
        <authorList>
            <person name="Corre E."/>
            <person name="Pelletier E."/>
            <person name="Niang G."/>
            <person name="Scheremetjew M."/>
            <person name="Finn R."/>
            <person name="Kale V."/>
            <person name="Holt S."/>
            <person name="Cochrane G."/>
            <person name="Meng A."/>
            <person name="Brown T."/>
            <person name="Cohen L."/>
        </authorList>
    </citation>
    <scope>NUCLEOTIDE SEQUENCE</scope>
    <source>
        <strain evidence="4">CCMP1723</strain>
    </source>
</reference>
<accession>A0A7S0IL71</accession>
<evidence type="ECO:0000256" key="3">
    <source>
        <dbReference type="ARBA" id="ARBA00038874"/>
    </source>
</evidence>
<comment type="similarity">
    <text evidence="2">Belongs to the choline/ethanolamine kinase family.</text>
</comment>
<evidence type="ECO:0000256" key="1">
    <source>
        <dbReference type="ARBA" id="ARBA00037883"/>
    </source>
</evidence>
<dbReference type="GO" id="GO:0005737">
    <property type="term" value="C:cytoplasm"/>
    <property type="evidence" value="ECO:0007669"/>
    <property type="project" value="TreeGrafter"/>
</dbReference>
<dbReference type="GO" id="GO:0006646">
    <property type="term" value="P:phosphatidylethanolamine biosynthetic process"/>
    <property type="evidence" value="ECO:0007669"/>
    <property type="project" value="TreeGrafter"/>
</dbReference>
<dbReference type="Gene3D" id="3.90.1200.10">
    <property type="match status" value="1"/>
</dbReference>
<dbReference type="InterPro" id="IPR011009">
    <property type="entry name" value="Kinase-like_dom_sf"/>
</dbReference>
<dbReference type="PANTHER" id="PTHR22603:SF66">
    <property type="entry name" value="ETHANOLAMINE KINASE"/>
    <property type="match status" value="1"/>
</dbReference>
<sequence length="376" mass="42134">MELGGKLHAIHPSAYRASKSSAVRWTRRMGARRGSRSLAKGSESNADVIRKVIGLQEDAKLTAVELSAGFCNQVMLVKRIAYDGGEEALVVKLYSNLALLRTEQRQRGLVDKKLSDLNMGSQLVASTNEGIAHRYLEGRILTEEDMHTRADICAATARLVAKFHLLEVPPQFDDATSPLLWKWLNRMLDEMRVSSNVDSLPAGIELPVLRREVEVMANTVEKMGFSVVLSHGDLKPSNVMLLGDNRVDDDVRLIDLDVRLIDLELAGPNYRGFDLAKLFRIDPYRFSEERFSEFLSVYCETAKVDESLAKEIEKETKVCLPLVHLEAAVFFALAVAMGQDFGGPSSDKARWEALLRDRWAKYMASKATIDVFRDVM</sequence>
<dbReference type="AlphaFoldDB" id="A0A7S0IL71"/>
<dbReference type="PANTHER" id="PTHR22603">
    <property type="entry name" value="CHOLINE/ETHANOALAMINE KINASE"/>
    <property type="match status" value="1"/>
</dbReference>
<protein>
    <recommendedName>
        <fullName evidence="3">ethanolamine kinase</fullName>
        <ecNumber evidence="3">2.7.1.82</ecNumber>
    </recommendedName>
</protein>
<proteinExistence type="inferred from homology"/>
<dbReference type="Gene3D" id="3.30.200.20">
    <property type="entry name" value="Phosphorylase Kinase, domain 1"/>
    <property type="match status" value="1"/>
</dbReference>
<dbReference type="GO" id="GO:0004305">
    <property type="term" value="F:ethanolamine kinase activity"/>
    <property type="evidence" value="ECO:0007669"/>
    <property type="project" value="UniProtKB-EC"/>
</dbReference>